<gene>
    <name evidence="1" type="ORF">BDM02DRAFT_3193099</name>
</gene>
<proteinExistence type="predicted"/>
<name>A0ACB6Z057_THEGA</name>
<sequence length="440" mass="48429">MTLENNHTFISPHGQKITCINMRSHSKDGQMTNDSFGFMYPTMPLLVDTIILQVDNEFPQHQFATGCSFNNIVWQQAIGALKHIDHEYHGKDHRDDEHVLFNLVQARLVDHQAFDLPHKWSSHSIHYSAMVADHLWAMFTTECARNDRLEADLNALKGEVNNELKKDGEHLNRHRACLNMITDKHNASIEYISNMSSQLELHQKPPPLRHPSATDPPPIGTPKEQSTPTPPPEPRALQIPHPNASPTASTPPLQHHPPQLPPPRRCTQMTTASSITPASISSSIQLCTPTLLTQAALAGGPDTQGQVGVNANTLIGLESSKTSAARCAEPIVALTQEQLETLSPEARGYHLLSVMWAVTMMPNATVYSHLQSSDFVSGELQLVFPIGQEDFDALMSGELSAEVQPITILEVVQSRVPDDAEDTGGEDDGWVTNHSVAGLE</sequence>
<protein>
    <submittedName>
        <fullName evidence="1">Uncharacterized protein</fullName>
    </submittedName>
</protein>
<comment type="caution">
    <text evidence="1">The sequence shown here is derived from an EMBL/GenBank/DDBJ whole genome shotgun (WGS) entry which is preliminary data.</text>
</comment>
<evidence type="ECO:0000313" key="2">
    <source>
        <dbReference type="Proteomes" id="UP000886501"/>
    </source>
</evidence>
<organism evidence="1 2">
    <name type="scientific">Thelephora ganbajun</name>
    <name type="common">Ganba fungus</name>
    <dbReference type="NCBI Taxonomy" id="370292"/>
    <lineage>
        <taxon>Eukaryota</taxon>
        <taxon>Fungi</taxon>
        <taxon>Dikarya</taxon>
        <taxon>Basidiomycota</taxon>
        <taxon>Agaricomycotina</taxon>
        <taxon>Agaricomycetes</taxon>
        <taxon>Thelephorales</taxon>
        <taxon>Thelephoraceae</taxon>
        <taxon>Thelephora</taxon>
    </lineage>
</organism>
<keyword evidence="2" id="KW-1185">Reference proteome</keyword>
<evidence type="ECO:0000313" key="1">
    <source>
        <dbReference type="EMBL" id="KAF9642511.1"/>
    </source>
</evidence>
<accession>A0ACB6Z057</accession>
<dbReference type="Proteomes" id="UP000886501">
    <property type="component" value="Unassembled WGS sequence"/>
</dbReference>
<dbReference type="EMBL" id="MU118439">
    <property type="protein sequence ID" value="KAF9642511.1"/>
    <property type="molecule type" value="Genomic_DNA"/>
</dbReference>
<reference evidence="1" key="1">
    <citation type="submission" date="2019-10" db="EMBL/GenBank/DDBJ databases">
        <authorList>
            <consortium name="DOE Joint Genome Institute"/>
            <person name="Kuo A."/>
            <person name="Miyauchi S."/>
            <person name="Kiss E."/>
            <person name="Drula E."/>
            <person name="Kohler A."/>
            <person name="Sanchez-Garcia M."/>
            <person name="Andreopoulos B."/>
            <person name="Barry K.W."/>
            <person name="Bonito G."/>
            <person name="Buee M."/>
            <person name="Carver A."/>
            <person name="Chen C."/>
            <person name="Cichocki N."/>
            <person name="Clum A."/>
            <person name="Culley D."/>
            <person name="Crous P.W."/>
            <person name="Fauchery L."/>
            <person name="Girlanda M."/>
            <person name="Hayes R."/>
            <person name="Keri Z."/>
            <person name="Labutti K."/>
            <person name="Lipzen A."/>
            <person name="Lombard V."/>
            <person name="Magnuson J."/>
            <person name="Maillard F."/>
            <person name="Morin E."/>
            <person name="Murat C."/>
            <person name="Nolan M."/>
            <person name="Ohm R."/>
            <person name="Pangilinan J."/>
            <person name="Pereira M."/>
            <person name="Perotto S."/>
            <person name="Peter M."/>
            <person name="Riley R."/>
            <person name="Sitrit Y."/>
            <person name="Stielow B."/>
            <person name="Szollosi G."/>
            <person name="Zifcakova L."/>
            <person name="Stursova M."/>
            <person name="Spatafora J.W."/>
            <person name="Tedersoo L."/>
            <person name="Vaario L.-M."/>
            <person name="Yamada A."/>
            <person name="Yan M."/>
            <person name="Wang P."/>
            <person name="Xu J."/>
            <person name="Bruns T."/>
            <person name="Baldrian P."/>
            <person name="Vilgalys R."/>
            <person name="Henrissat B."/>
            <person name="Grigoriev I.V."/>
            <person name="Hibbett D."/>
            <person name="Nagy L.G."/>
            <person name="Martin F.M."/>
        </authorList>
    </citation>
    <scope>NUCLEOTIDE SEQUENCE</scope>
    <source>
        <strain evidence="1">P2</strain>
    </source>
</reference>
<reference evidence="1" key="2">
    <citation type="journal article" date="2020" name="Nat. Commun.">
        <title>Large-scale genome sequencing of mycorrhizal fungi provides insights into the early evolution of symbiotic traits.</title>
        <authorList>
            <person name="Miyauchi S."/>
            <person name="Kiss E."/>
            <person name="Kuo A."/>
            <person name="Drula E."/>
            <person name="Kohler A."/>
            <person name="Sanchez-Garcia M."/>
            <person name="Morin E."/>
            <person name="Andreopoulos B."/>
            <person name="Barry K.W."/>
            <person name="Bonito G."/>
            <person name="Buee M."/>
            <person name="Carver A."/>
            <person name="Chen C."/>
            <person name="Cichocki N."/>
            <person name="Clum A."/>
            <person name="Culley D."/>
            <person name="Crous P.W."/>
            <person name="Fauchery L."/>
            <person name="Girlanda M."/>
            <person name="Hayes R.D."/>
            <person name="Keri Z."/>
            <person name="LaButti K."/>
            <person name="Lipzen A."/>
            <person name="Lombard V."/>
            <person name="Magnuson J."/>
            <person name="Maillard F."/>
            <person name="Murat C."/>
            <person name="Nolan M."/>
            <person name="Ohm R.A."/>
            <person name="Pangilinan J."/>
            <person name="Pereira M.F."/>
            <person name="Perotto S."/>
            <person name="Peter M."/>
            <person name="Pfister S."/>
            <person name="Riley R."/>
            <person name="Sitrit Y."/>
            <person name="Stielow J.B."/>
            <person name="Szollosi G."/>
            <person name="Zifcakova L."/>
            <person name="Stursova M."/>
            <person name="Spatafora J.W."/>
            <person name="Tedersoo L."/>
            <person name="Vaario L.M."/>
            <person name="Yamada A."/>
            <person name="Yan M."/>
            <person name="Wang P."/>
            <person name="Xu J."/>
            <person name="Bruns T."/>
            <person name="Baldrian P."/>
            <person name="Vilgalys R."/>
            <person name="Dunand C."/>
            <person name="Henrissat B."/>
            <person name="Grigoriev I.V."/>
            <person name="Hibbett D."/>
            <person name="Nagy L.G."/>
            <person name="Martin F.M."/>
        </authorList>
    </citation>
    <scope>NUCLEOTIDE SEQUENCE</scope>
    <source>
        <strain evidence="1">P2</strain>
    </source>
</reference>